<dbReference type="HOGENOM" id="CLU_071330_0_1_1"/>
<dbReference type="GeneID" id="27673888"/>
<dbReference type="InterPro" id="IPR036291">
    <property type="entry name" value="NAD(P)-bd_dom_sf"/>
</dbReference>
<dbReference type="PANTHER" id="PTHR14097:SF9">
    <property type="entry name" value="EPIMERASE, PUTATIVE (AFU_ORTHOLOGUE AFUA_8G07320)-RELATED"/>
    <property type="match status" value="1"/>
</dbReference>
<dbReference type="PANTHER" id="PTHR14097">
    <property type="entry name" value="OXIDOREDUCTASE HTATIP2"/>
    <property type="match status" value="1"/>
</dbReference>
<protein>
    <recommendedName>
        <fullName evidence="3">NAD(P)-binding domain-containing protein</fullName>
    </recommendedName>
</protein>
<dbReference type="EMBL" id="JQFZ01000001">
    <property type="protein sequence ID" value="KGO63429.1"/>
    <property type="molecule type" value="Genomic_DNA"/>
</dbReference>
<sequence>MKIILAGVTGYIGTEVLSQCLANPGITSIVALSRRKVDISNSKLYVYIMKDEDYLCYSDAALIERLKGARAFIWALGLRPSQASNDDHSRRVSVDYMVAAASAFQNAFVSGPHFSPASGDRFRFVYFSGGGVERDQQKTLWFMGNFRRLRGEVENVLLRHAEANCDVFEPYILRPGLVLSRERTLKDRFWSLAPSVKVDILAKGAIDVTFNGHKQDTIANQTLKEGAEC</sequence>
<name>A0A0A2K6F7_PENEN</name>
<reference evidence="1 2" key="1">
    <citation type="journal article" date="2015" name="Mol. Plant Microbe Interact.">
        <title>Genome, transcriptome, and functional analyses of Penicillium expansum provide new insights into secondary metabolism and pathogenicity.</title>
        <authorList>
            <person name="Ballester A.R."/>
            <person name="Marcet-Houben M."/>
            <person name="Levin E."/>
            <person name="Sela N."/>
            <person name="Selma-Lazaro C."/>
            <person name="Carmona L."/>
            <person name="Wisniewski M."/>
            <person name="Droby S."/>
            <person name="Gonzalez-Candelas L."/>
            <person name="Gabaldon T."/>
        </authorList>
    </citation>
    <scope>NUCLEOTIDE SEQUENCE [LARGE SCALE GENOMIC DNA]</scope>
    <source>
        <strain evidence="1 2">MD-8</strain>
    </source>
</reference>
<proteinExistence type="predicted"/>
<dbReference type="VEuPathDB" id="FungiDB:PEXP_082160"/>
<dbReference type="RefSeq" id="XP_016603823.1">
    <property type="nucleotide sequence ID" value="XM_016738469.1"/>
</dbReference>
<evidence type="ECO:0000313" key="2">
    <source>
        <dbReference type="Proteomes" id="UP000030143"/>
    </source>
</evidence>
<gene>
    <name evidence="1" type="ORF">PEX2_011920</name>
</gene>
<comment type="caution">
    <text evidence="1">The sequence shown here is derived from an EMBL/GenBank/DDBJ whole genome shotgun (WGS) entry which is preliminary data.</text>
</comment>
<dbReference type="SUPFAM" id="SSF51735">
    <property type="entry name" value="NAD(P)-binding Rossmann-fold domains"/>
    <property type="match status" value="1"/>
</dbReference>
<dbReference type="AlphaFoldDB" id="A0A0A2K6F7"/>
<organism evidence="1 2">
    <name type="scientific">Penicillium expansum</name>
    <name type="common">Blue mold rot fungus</name>
    <dbReference type="NCBI Taxonomy" id="27334"/>
    <lineage>
        <taxon>Eukaryota</taxon>
        <taxon>Fungi</taxon>
        <taxon>Dikarya</taxon>
        <taxon>Ascomycota</taxon>
        <taxon>Pezizomycotina</taxon>
        <taxon>Eurotiomycetes</taxon>
        <taxon>Eurotiomycetidae</taxon>
        <taxon>Eurotiales</taxon>
        <taxon>Aspergillaceae</taxon>
        <taxon>Penicillium</taxon>
    </lineage>
</organism>
<accession>A0A0A2K6F7</accession>
<dbReference type="Gene3D" id="3.40.50.720">
    <property type="entry name" value="NAD(P)-binding Rossmann-like Domain"/>
    <property type="match status" value="1"/>
</dbReference>
<evidence type="ECO:0008006" key="3">
    <source>
        <dbReference type="Google" id="ProtNLM"/>
    </source>
</evidence>
<evidence type="ECO:0000313" key="1">
    <source>
        <dbReference type="EMBL" id="KGO63429.1"/>
    </source>
</evidence>
<dbReference type="Proteomes" id="UP000030143">
    <property type="component" value="Unassembled WGS sequence"/>
</dbReference>
<keyword evidence="2" id="KW-1185">Reference proteome</keyword>
<dbReference type="STRING" id="27334.A0A0A2K6F7"/>